<accession>A0AAE4FMF1</accession>
<protein>
    <submittedName>
        <fullName evidence="1">DUF2313 domain-containing protein</fullName>
    </submittedName>
</protein>
<reference evidence="1" key="1">
    <citation type="submission" date="2023-04" db="EMBL/GenBank/DDBJ databases">
        <title>Assessment of the microbiological origin of a defect in Grana Padano cheese.</title>
        <authorList>
            <person name="Zago M."/>
            <person name="Rossetti L."/>
            <person name="Bonvini B."/>
            <person name="Carminati D."/>
            <person name="Giraffa G."/>
        </authorList>
    </citation>
    <scope>NUCLEOTIDE SEQUENCE</scope>
    <source>
        <strain evidence="1">4990</strain>
    </source>
</reference>
<evidence type="ECO:0000313" key="1">
    <source>
        <dbReference type="EMBL" id="MDS1004916.1"/>
    </source>
</evidence>
<dbReference type="EMBL" id="JARUIS010000031">
    <property type="protein sequence ID" value="MDS1004916.1"/>
    <property type="molecule type" value="Genomic_DNA"/>
</dbReference>
<organism evidence="1 2">
    <name type="scientific">Clostridium sporogenes</name>
    <dbReference type="NCBI Taxonomy" id="1509"/>
    <lineage>
        <taxon>Bacteria</taxon>
        <taxon>Bacillati</taxon>
        <taxon>Bacillota</taxon>
        <taxon>Clostridia</taxon>
        <taxon>Eubacteriales</taxon>
        <taxon>Clostridiaceae</taxon>
        <taxon>Clostridium</taxon>
    </lineage>
</organism>
<dbReference type="InterPro" id="IPR018755">
    <property type="entry name" value="Phage_Mu_Gp48"/>
</dbReference>
<comment type="caution">
    <text evidence="1">The sequence shown here is derived from an EMBL/GenBank/DDBJ whole genome shotgun (WGS) entry which is preliminary data.</text>
</comment>
<dbReference type="Proteomes" id="UP001182303">
    <property type="component" value="Unassembled WGS sequence"/>
</dbReference>
<evidence type="ECO:0000313" key="2">
    <source>
        <dbReference type="Proteomes" id="UP001182303"/>
    </source>
</evidence>
<proteinExistence type="predicted"/>
<sequence length="212" mass="24424">MIKSKNGNMMFNYVSPVYEESEIMKSIFEAIGSEVDLTKKQLDDIMLQLFPQTATWGLVFWEKRLKIPVNLSEDIEVRRARVIPKLQTKNRTINPKVIERVINNFTKAKCDVSDSSAPYVVGIDLKSENGFKTELKSMYKEVRRIIPSHLDIEYKLFSITKSNLYNALIGFTGEIIKVYPWTPNNLNSKANVYIPLAQHSSLENIKTYPKEV</sequence>
<dbReference type="AlphaFoldDB" id="A0AAE4FMF1"/>
<dbReference type="Pfam" id="PF10076">
    <property type="entry name" value="Phage_Mu_Gp48"/>
    <property type="match status" value="1"/>
</dbReference>
<dbReference type="RefSeq" id="WP_310944304.1">
    <property type="nucleotide sequence ID" value="NZ_JARUIS010000031.1"/>
</dbReference>
<name>A0AAE4FMF1_CLOSG</name>
<gene>
    <name evidence="1" type="ORF">P9J83_15640</name>
</gene>